<feature type="binding site" evidence="14">
    <location>
        <begin position="112"/>
        <end position="118"/>
    </location>
    <ligand>
        <name>ATP</name>
        <dbReference type="ChEBI" id="CHEBI:30616"/>
    </ligand>
</feature>
<evidence type="ECO:0000256" key="5">
    <source>
        <dbReference type="ARBA" id="ARBA00022598"/>
    </source>
</evidence>
<comment type="function">
    <text evidence="14">Cell wall formation.</text>
</comment>
<protein>
    <recommendedName>
        <fullName evidence="3 14">UDP-N-acetylmuramate--L-alanine ligase</fullName>
        <ecNumber evidence="3 14">6.3.2.8</ecNumber>
    </recommendedName>
    <alternativeName>
        <fullName evidence="14">UDP-N-acetylmuramoyl-L-alanine synthetase</fullName>
    </alternativeName>
</protein>
<dbReference type="SUPFAM" id="SSF51984">
    <property type="entry name" value="MurCD N-terminal domain"/>
    <property type="match status" value="1"/>
</dbReference>
<evidence type="ECO:0000256" key="3">
    <source>
        <dbReference type="ARBA" id="ARBA00012211"/>
    </source>
</evidence>
<dbReference type="GO" id="GO:0005524">
    <property type="term" value="F:ATP binding"/>
    <property type="evidence" value="ECO:0007669"/>
    <property type="project" value="UniProtKB-UniRule"/>
</dbReference>
<gene>
    <name evidence="14" type="primary">murC</name>
    <name evidence="18" type="ORF">ENV67_00590</name>
</gene>
<organism evidence="18">
    <name type="scientific">candidate division WOR-3 bacterium</name>
    <dbReference type="NCBI Taxonomy" id="2052148"/>
    <lineage>
        <taxon>Bacteria</taxon>
        <taxon>Bacteria division WOR-3</taxon>
    </lineage>
</organism>
<dbReference type="Gene3D" id="3.40.50.720">
    <property type="entry name" value="NAD(P)-binding Rossmann-like Domain"/>
    <property type="match status" value="1"/>
</dbReference>
<dbReference type="Pfam" id="PF01225">
    <property type="entry name" value="Mur_ligase"/>
    <property type="match status" value="1"/>
</dbReference>
<dbReference type="UniPathway" id="UPA00219"/>
<comment type="similarity">
    <text evidence="14">Belongs to the MurCDEF family.</text>
</comment>
<dbReference type="PANTHER" id="PTHR43445">
    <property type="entry name" value="UDP-N-ACETYLMURAMATE--L-ALANINE LIGASE-RELATED"/>
    <property type="match status" value="1"/>
</dbReference>
<evidence type="ECO:0000259" key="15">
    <source>
        <dbReference type="Pfam" id="PF01225"/>
    </source>
</evidence>
<evidence type="ECO:0000256" key="1">
    <source>
        <dbReference type="ARBA" id="ARBA00004496"/>
    </source>
</evidence>
<dbReference type="PANTHER" id="PTHR43445:SF3">
    <property type="entry name" value="UDP-N-ACETYLMURAMATE--L-ALANINE LIGASE"/>
    <property type="match status" value="1"/>
</dbReference>
<dbReference type="Gene3D" id="3.40.1190.10">
    <property type="entry name" value="Mur-like, catalytic domain"/>
    <property type="match status" value="1"/>
</dbReference>
<keyword evidence="5 14" id="KW-0436">Ligase</keyword>
<keyword evidence="10 14" id="KW-0573">Peptidoglycan synthesis</keyword>
<accession>A0A7C4YES5</accession>
<feature type="domain" description="Mur ligase C-terminal" evidence="16">
    <location>
        <begin position="311"/>
        <end position="441"/>
    </location>
</feature>
<dbReference type="InterPro" id="IPR004101">
    <property type="entry name" value="Mur_ligase_C"/>
</dbReference>
<dbReference type="GO" id="GO:0051301">
    <property type="term" value="P:cell division"/>
    <property type="evidence" value="ECO:0007669"/>
    <property type="project" value="UniProtKB-KW"/>
</dbReference>
<evidence type="ECO:0000259" key="17">
    <source>
        <dbReference type="Pfam" id="PF08245"/>
    </source>
</evidence>
<dbReference type="NCBIfam" id="TIGR01082">
    <property type="entry name" value="murC"/>
    <property type="match status" value="1"/>
</dbReference>
<dbReference type="Pfam" id="PF08245">
    <property type="entry name" value="Mur_ligase_M"/>
    <property type="match status" value="1"/>
</dbReference>
<evidence type="ECO:0000259" key="16">
    <source>
        <dbReference type="Pfam" id="PF02875"/>
    </source>
</evidence>
<evidence type="ECO:0000256" key="14">
    <source>
        <dbReference type="HAMAP-Rule" id="MF_00046"/>
    </source>
</evidence>
<evidence type="ECO:0000256" key="13">
    <source>
        <dbReference type="ARBA" id="ARBA00047833"/>
    </source>
</evidence>
<keyword evidence="4 14" id="KW-0963">Cytoplasm</keyword>
<evidence type="ECO:0000256" key="9">
    <source>
        <dbReference type="ARBA" id="ARBA00022960"/>
    </source>
</evidence>
<feature type="domain" description="Mur ligase central" evidence="17">
    <location>
        <begin position="110"/>
        <end position="288"/>
    </location>
</feature>
<evidence type="ECO:0000256" key="11">
    <source>
        <dbReference type="ARBA" id="ARBA00023306"/>
    </source>
</evidence>
<dbReference type="Gene3D" id="3.90.190.20">
    <property type="entry name" value="Mur ligase, C-terminal domain"/>
    <property type="match status" value="1"/>
</dbReference>
<dbReference type="GO" id="GO:0005737">
    <property type="term" value="C:cytoplasm"/>
    <property type="evidence" value="ECO:0007669"/>
    <property type="project" value="UniProtKB-SubCell"/>
</dbReference>
<evidence type="ECO:0000256" key="7">
    <source>
        <dbReference type="ARBA" id="ARBA00022741"/>
    </source>
</evidence>
<comment type="subcellular location">
    <subcellularLocation>
        <location evidence="1 14">Cytoplasm</location>
    </subcellularLocation>
</comment>
<evidence type="ECO:0000256" key="4">
    <source>
        <dbReference type="ARBA" id="ARBA00022490"/>
    </source>
</evidence>
<keyword evidence="7 14" id="KW-0547">Nucleotide-binding</keyword>
<keyword evidence="9 14" id="KW-0133">Cell shape</keyword>
<proteinExistence type="inferred from homology"/>
<evidence type="ECO:0000256" key="6">
    <source>
        <dbReference type="ARBA" id="ARBA00022618"/>
    </source>
</evidence>
<keyword evidence="11 14" id="KW-0131">Cell cycle</keyword>
<comment type="catalytic activity">
    <reaction evidence="13 14">
        <text>UDP-N-acetyl-alpha-D-muramate + L-alanine + ATP = UDP-N-acetyl-alpha-D-muramoyl-L-alanine + ADP + phosphate + H(+)</text>
        <dbReference type="Rhea" id="RHEA:23372"/>
        <dbReference type="ChEBI" id="CHEBI:15378"/>
        <dbReference type="ChEBI" id="CHEBI:30616"/>
        <dbReference type="ChEBI" id="CHEBI:43474"/>
        <dbReference type="ChEBI" id="CHEBI:57972"/>
        <dbReference type="ChEBI" id="CHEBI:70757"/>
        <dbReference type="ChEBI" id="CHEBI:83898"/>
        <dbReference type="ChEBI" id="CHEBI:456216"/>
        <dbReference type="EC" id="6.3.2.8"/>
    </reaction>
</comment>
<dbReference type="EMBL" id="DTHG01000006">
    <property type="protein sequence ID" value="HGW91025.1"/>
    <property type="molecule type" value="Genomic_DNA"/>
</dbReference>
<name>A0A7C4YES5_UNCW3</name>
<evidence type="ECO:0000256" key="2">
    <source>
        <dbReference type="ARBA" id="ARBA00004752"/>
    </source>
</evidence>
<dbReference type="InterPro" id="IPR005758">
    <property type="entry name" value="UDP-N-AcMur_Ala_ligase_MurC"/>
</dbReference>
<dbReference type="SUPFAM" id="SSF53244">
    <property type="entry name" value="MurD-like peptide ligases, peptide-binding domain"/>
    <property type="match status" value="1"/>
</dbReference>
<evidence type="ECO:0000256" key="8">
    <source>
        <dbReference type="ARBA" id="ARBA00022840"/>
    </source>
</evidence>
<keyword evidence="8 14" id="KW-0067">ATP-binding</keyword>
<dbReference type="GO" id="GO:0071555">
    <property type="term" value="P:cell wall organization"/>
    <property type="evidence" value="ECO:0007669"/>
    <property type="project" value="UniProtKB-KW"/>
</dbReference>
<dbReference type="HAMAP" id="MF_00046">
    <property type="entry name" value="MurC"/>
    <property type="match status" value="1"/>
</dbReference>
<keyword evidence="6 14" id="KW-0132">Cell division</keyword>
<dbReference type="InterPro" id="IPR036615">
    <property type="entry name" value="Mur_ligase_C_dom_sf"/>
</dbReference>
<dbReference type="GO" id="GO:0009252">
    <property type="term" value="P:peptidoglycan biosynthetic process"/>
    <property type="evidence" value="ECO:0007669"/>
    <property type="project" value="UniProtKB-UniRule"/>
</dbReference>
<dbReference type="GO" id="GO:0008360">
    <property type="term" value="P:regulation of cell shape"/>
    <property type="evidence" value="ECO:0007669"/>
    <property type="project" value="UniProtKB-KW"/>
</dbReference>
<dbReference type="InterPro" id="IPR013221">
    <property type="entry name" value="Mur_ligase_cen"/>
</dbReference>
<sequence length="454" mass="51793">MFREYKNIHFVGIGGIGMSGIAELLNTMGFKITGSDIARSEITERLEKLGIKVYYEHKPDNVKNVDVVVYSSAVKETNPEIVQAKKLNIPIIQRAEMLAELMRMKFSIAIAGTHGKTTTTSMIGHILTEAGLDPTIVVGGRMRGPEINARLGNGDYLVCEADESDKSFLKLFPTVSVITNIDEEHLDKYIDKNDILETFTEFANRIPFYGNVYLNMDDQNCREIRKNIRKNVTFYGLSKDSKIRAVSLKRDKFYYTFFCEIEKKNMGSIRLAIPGVHNVLNALAAIGVTYDIGIPFEKIKESVENFKGVIRRFEIKCIKDDIMILDDYAHHPREIMSTLRTAREGWEGRIIAIFQPHLFSRTILLKDEFGKSFYDADIVIITDIYPSREEKIPNITGELIAKTLKDYEHREVYYIENMREIKDFVLKILRKNDMVITIGAGNINKVAEEICASI</sequence>
<evidence type="ECO:0000313" key="18">
    <source>
        <dbReference type="EMBL" id="HGW91025.1"/>
    </source>
</evidence>
<comment type="caution">
    <text evidence="18">The sequence shown here is derived from an EMBL/GenBank/DDBJ whole genome shotgun (WGS) entry which is preliminary data.</text>
</comment>
<reference evidence="18" key="1">
    <citation type="journal article" date="2020" name="mSystems">
        <title>Genome- and Community-Level Interaction Insights into Carbon Utilization and Element Cycling Functions of Hydrothermarchaeota in Hydrothermal Sediment.</title>
        <authorList>
            <person name="Zhou Z."/>
            <person name="Liu Y."/>
            <person name="Xu W."/>
            <person name="Pan J."/>
            <person name="Luo Z.H."/>
            <person name="Li M."/>
        </authorList>
    </citation>
    <scope>NUCLEOTIDE SEQUENCE [LARGE SCALE GENOMIC DNA]</scope>
    <source>
        <strain evidence="18">SpSt-780</strain>
    </source>
</reference>
<dbReference type="InterPro" id="IPR000713">
    <property type="entry name" value="Mur_ligase_N"/>
</dbReference>
<dbReference type="AlphaFoldDB" id="A0A7C4YES5"/>
<keyword evidence="12 14" id="KW-0961">Cell wall biogenesis/degradation</keyword>
<dbReference type="InterPro" id="IPR050061">
    <property type="entry name" value="MurCDEF_pg_biosynth"/>
</dbReference>
<dbReference type="Pfam" id="PF02875">
    <property type="entry name" value="Mur_ligase_C"/>
    <property type="match status" value="1"/>
</dbReference>
<dbReference type="SUPFAM" id="SSF53623">
    <property type="entry name" value="MurD-like peptide ligases, catalytic domain"/>
    <property type="match status" value="1"/>
</dbReference>
<evidence type="ECO:0000256" key="12">
    <source>
        <dbReference type="ARBA" id="ARBA00023316"/>
    </source>
</evidence>
<evidence type="ECO:0000256" key="10">
    <source>
        <dbReference type="ARBA" id="ARBA00022984"/>
    </source>
</evidence>
<dbReference type="InterPro" id="IPR036565">
    <property type="entry name" value="Mur-like_cat_sf"/>
</dbReference>
<dbReference type="GO" id="GO:0008763">
    <property type="term" value="F:UDP-N-acetylmuramate-L-alanine ligase activity"/>
    <property type="evidence" value="ECO:0007669"/>
    <property type="project" value="UniProtKB-UniRule"/>
</dbReference>
<comment type="pathway">
    <text evidence="2 14">Cell wall biogenesis; peptidoglycan biosynthesis.</text>
</comment>
<feature type="domain" description="Mur ligase N-terminal catalytic" evidence="15">
    <location>
        <begin position="7"/>
        <end position="104"/>
    </location>
</feature>
<dbReference type="EC" id="6.3.2.8" evidence="3 14"/>